<proteinExistence type="predicted"/>
<evidence type="ECO:0000313" key="1">
    <source>
        <dbReference type="EMBL" id="PPJ27735.1"/>
    </source>
</evidence>
<evidence type="ECO:0000313" key="2">
    <source>
        <dbReference type="Proteomes" id="UP000238356"/>
    </source>
</evidence>
<comment type="caution">
    <text evidence="1">The sequence shown here is derived from an EMBL/GenBank/DDBJ whole genome shotgun (WGS) entry which is preliminary data.</text>
</comment>
<name>A0A2S6A5Y0_9NOCA</name>
<accession>A0A2S6A5Y0</accession>
<dbReference type="EMBL" id="PSZD01000009">
    <property type="protein sequence ID" value="PPJ27735.1"/>
    <property type="molecule type" value="Genomic_DNA"/>
</dbReference>
<dbReference type="Proteomes" id="UP000238356">
    <property type="component" value="Unassembled WGS sequence"/>
</dbReference>
<protein>
    <submittedName>
        <fullName evidence="1">Uncharacterized protein</fullName>
    </submittedName>
</protein>
<organism evidence="1 2">
    <name type="scientific">Nocardia nova</name>
    <dbReference type="NCBI Taxonomy" id="37330"/>
    <lineage>
        <taxon>Bacteria</taxon>
        <taxon>Bacillati</taxon>
        <taxon>Actinomycetota</taxon>
        <taxon>Actinomycetes</taxon>
        <taxon>Mycobacteriales</taxon>
        <taxon>Nocardiaceae</taxon>
        <taxon>Nocardia</taxon>
    </lineage>
</organism>
<dbReference type="AlphaFoldDB" id="A0A2S6A5Y0"/>
<keyword evidence="2" id="KW-1185">Reference proteome</keyword>
<gene>
    <name evidence="1" type="ORF">C5F51_17120</name>
</gene>
<reference evidence="1 2" key="1">
    <citation type="submission" date="2018-02" db="EMBL/GenBank/DDBJ databases">
        <title>8 Nocardia nova and 1 Nocardia cyriacigeorgica strain used for evolution to TMP-SMX.</title>
        <authorList>
            <person name="Mehta H."/>
            <person name="Weng J."/>
            <person name="Shamoo Y."/>
        </authorList>
    </citation>
    <scope>NUCLEOTIDE SEQUENCE [LARGE SCALE GENOMIC DNA]</scope>
    <source>
        <strain evidence="1 2">BAA2227</strain>
    </source>
</reference>
<sequence>MCRRVDQAAHHRTSRCRIALIGGNRCHDVEFVQHSVEQFLGLVDLCSGETAEQRQRLAVDIENQCDEGSFDELFRFHRTSDEP</sequence>